<dbReference type="GO" id="GO:0005829">
    <property type="term" value="C:cytosol"/>
    <property type="evidence" value="ECO:0007669"/>
    <property type="project" value="TreeGrafter"/>
</dbReference>
<dbReference type="SUPFAM" id="SSF55781">
    <property type="entry name" value="GAF domain-like"/>
    <property type="match status" value="1"/>
</dbReference>
<dbReference type="Proteomes" id="UP000050331">
    <property type="component" value="Chromosome"/>
</dbReference>
<dbReference type="InterPro" id="IPR051330">
    <property type="entry name" value="Phosphatase_reg/MetRdx"/>
</dbReference>
<keyword evidence="3" id="KW-0418">Kinase</keyword>
<dbReference type="PANTHER" id="PTHR21021">
    <property type="entry name" value="GAF/PUTATIVE CYTOSKELETAL PROTEIN"/>
    <property type="match status" value="1"/>
</dbReference>
<dbReference type="GO" id="GO:0033745">
    <property type="term" value="F:L-methionine-(R)-S-oxide reductase activity"/>
    <property type="evidence" value="ECO:0007669"/>
    <property type="project" value="TreeGrafter"/>
</dbReference>
<dbReference type="Gene3D" id="3.30.450.40">
    <property type="match status" value="1"/>
</dbReference>
<keyword evidence="3" id="KW-0808">Transferase</keyword>
<evidence type="ECO:0000256" key="1">
    <source>
        <dbReference type="ARBA" id="ARBA00038454"/>
    </source>
</evidence>
<dbReference type="PANTHER" id="PTHR21021:SF15">
    <property type="entry name" value="FREE METHIONINE-R-SULFOXIDE REDUCTASE"/>
    <property type="match status" value="1"/>
</dbReference>
<accession>A0A0U4F473</accession>
<dbReference type="GO" id="GO:0016301">
    <property type="term" value="F:kinase activity"/>
    <property type="evidence" value="ECO:0007669"/>
    <property type="project" value="UniProtKB-KW"/>
</dbReference>
<evidence type="ECO:0000313" key="4">
    <source>
        <dbReference type="Proteomes" id="UP000050331"/>
    </source>
</evidence>
<dbReference type="PROSITE" id="PS01320">
    <property type="entry name" value="UPF0067"/>
    <property type="match status" value="1"/>
</dbReference>
<organism evidence="3 4">
    <name type="scientific">Lentibacillus amyloliquefaciens</name>
    <dbReference type="NCBI Taxonomy" id="1472767"/>
    <lineage>
        <taxon>Bacteria</taxon>
        <taxon>Bacillati</taxon>
        <taxon>Bacillota</taxon>
        <taxon>Bacilli</taxon>
        <taxon>Bacillales</taxon>
        <taxon>Bacillaceae</taxon>
        <taxon>Lentibacillus</taxon>
    </lineage>
</organism>
<proteinExistence type="inferred from homology"/>
<name>A0A0U4F473_9BACI</name>
<evidence type="ECO:0000313" key="3">
    <source>
        <dbReference type="EMBL" id="ALX48374.1"/>
    </source>
</evidence>
<dbReference type="EMBL" id="CP013862">
    <property type="protein sequence ID" value="ALX48374.1"/>
    <property type="molecule type" value="Genomic_DNA"/>
</dbReference>
<dbReference type="KEGG" id="lao:AOX59_06975"/>
<dbReference type="InterPro" id="IPR029016">
    <property type="entry name" value="GAF-like_dom_sf"/>
</dbReference>
<reference evidence="3 4" key="1">
    <citation type="submission" date="2016-01" db="EMBL/GenBank/DDBJ databases">
        <title>Complete genome sequence of strain Lentibacillus amyloliquefaciens LAM0015T isolated from saline sediment.</title>
        <authorList>
            <person name="Wang J.-L."/>
            <person name="He M.-X."/>
        </authorList>
    </citation>
    <scope>NUCLEOTIDE SEQUENCE [LARGE SCALE GENOMIC DNA]</scope>
    <source>
        <strain evidence="3 4">LAM0015</strain>
    </source>
</reference>
<keyword evidence="4" id="KW-1185">Reference proteome</keyword>
<dbReference type="AlphaFoldDB" id="A0A0U4F473"/>
<evidence type="ECO:0000259" key="2">
    <source>
        <dbReference type="Pfam" id="PF13185"/>
    </source>
</evidence>
<dbReference type="Pfam" id="PF13185">
    <property type="entry name" value="GAF_2"/>
    <property type="match status" value="1"/>
</dbReference>
<dbReference type="STRING" id="1472767.AOX59_06975"/>
<dbReference type="InterPro" id="IPR000614">
    <property type="entry name" value="FRMsr_CS"/>
</dbReference>
<dbReference type="OrthoDB" id="9796252at2"/>
<sequence>MFQATAYSGDKTNDYKQLLKQATALFEDENDEIANLSNASALLNQFLNDVNWVGFYIWKDDELILGPFQGLPACIRIGYGKGVCGTAVKEGRTQRVADVLAYPGHIACDSASRSEIVIPLYAGNTIYGVLDIDSPSTNRFDETDQIHLEKFAKELEEFLK</sequence>
<feature type="domain" description="GAF" evidence="2">
    <location>
        <begin position="45"/>
        <end position="153"/>
    </location>
</feature>
<protein>
    <submittedName>
        <fullName evidence="3">Histidine kinase</fullName>
    </submittedName>
</protein>
<dbReference type="FunFam" id="3.30.450.40:FF:000008">
    <property type="entry name" value="GAF domain-containing proteins"/>
    <property type="match status" value="1"/>
</dbReference>
<gene>
    <name evidence="3" type="ORF">AOX59_06975</name>
</gene>
<dbReference type="InterPro" id="IPR003018">
    <property type="entry name" value="GAF"/>
</dbReference>
<dbReference type="RefSeq" id="WP_068443784.1">
    <property type="nucleotide sequence ID" value="NZ_CP013862.1"/>
</dbReference>
<comment type="similarity">
    <text evidence="1">Belongs to the free Met sulfoxide reductase family.</text>
</comment>